<protein>
    <submittedName>
        <fullName evidence="3">Uncharacterized protein</fullName>
    </submittedName>
</protein>
<evidence type="ECO:0000256" key="1">
    <source>
        <dbReference type="SAM" id="MobiDB-lite"/>
    </source>
</evidence>
<dbReference type="AlphaFoldDB" id="A0A6C0K4X7"/>
<accession>A0A6C0K4X7</accession>
<organism evidence="3">
    <name type="scientific">viral metagenome</name>
    <dbReference type="NCBI Taxonomy" id="1070528"/>
    <lineage>
        <taxon>unclassified sequences</taxon>
        <taxon>metagenomes</taxon>
        <taxon>organismal metagenomes</taxon>
    </lineage>
</organism>
<feature type="compositionally biased region" description="Basic and acidic residues" evidence="1">
    <location>
        <begin position="97"/>
        <end position="108"/>
    </location>
</feature>
<evidence type="ECO:0000313" key="3">
    <source>
        <dbReference type="EMBL" id="QHU12503.1"/>
    </source>
</evidence>
<feature type="region of interest" description="Disordered" evidence="1">
    <location>
        <begin position="79"/>
        <end position="108"/>
    </location>
</feature>
<evidence type="ECO:0000256" key="2">
    <source>
        <dbReference type="SAM" id="Phobius"/>
    </source>
</evidence>
<proteinExistence type="predicted"/>
<name>A0A6C0K4X7_9ZZZZ</name>
<keyword evidence="2" id="KW-1133">Transmembrane helix</keyword>
<keyword evidence="2" id="KW-0472">Membrane</keyword>
<feature type="transmembrane region" description="Helical" evidence="2">
    <location>
        <begin position="31"/>
        <end position="49"/>
    </location>
</feature>
<sequence>MTGYSYLLYTRNPESYRNNNKSVIPHTKMNLITILITSIIFSSLIIITIILKNPIASYICTLGYLAFAILIINQSDYDSDTDSEIESESEAECDEVDNNKSPKENKDD</sequence>
<feature type="transmembrane region" description="Helical" evidence="2">
    <location>
        <begin position="55"/>
        <end position="72"/>
    </location>
</feature>
<keyword evidence="2" id="KW-0812">Transmembrane</keyword>
<reference evidence="3" key="1">
    <citation type="journal article" date="2020" name="Nature">
        <title>Giant virus diversity and host interactions through global metagenomics.</title>
        <authorList>
            <person name="Schulz F."/>
            <person name="Roux S."/>
            <person name="Paez-Espino D."/>
            <person name="Jungbluth S."/>
            <person name="Walsh D.A."/>
            <person name="Denef V.J."/>
            <person name="McMahon K.D."/>
            <person name="Konstantinidis K.T."/>
            <person name="Eloe-Fadrosh E.A."/>
            <person name="Kyrpides N.C."/>
            <person name="Woyke T."/>
        </authorList>
    </citation>
    <scope>NUCLEOTIDE SEQUENCE</scope>
    <source>
        <strain evidence="3">GVMAG-S-1101171-110</strain>
    </source>
</reference>
<dbReference type="EMBL" id="MN740801">
    <property type="protein sequence ID" value="QHU12503.1"/>
    <property type="molecule type" value="Genomic_DNA"/>
</dbReference>
<feature type="compositionally biased region" description="Acidic residues" evidence="1">
    <location>
        <begin position="79"/>
        <end position="96"/>
    </location>
</feature>